<dbReference type="Pfam" id="PF04676">
    <property type="entry name" value="CwfJ_C_2"/>
    <property type="match status" value="1"/>
</dbReference>
<evidence type="ECO:0000313" key="6">
    <source>
        <dbReference type="WBParaSite" id="TREG1_102460.1"/>
    </source>
</evidence>
<feature type="region of interest" description="Disordered" evidence="2">
    <location>
        <begin position="733"/>
        <end position="756"/>
    </location>
</feature>
<dbReference type="Pfam" id="PF04677">
    <property type="entry name" value="CwfJ_C_1"/>
    <property type="match status" value="1"/>
</dbReference>
<feature type="compositionally biased region" description="Polar residues" evidence="2">
    <location>
        <begin position="733"/>
        <end position="744"/>
    </location>
</feature>
<feature type="domain" description="Cwf19-like protein C-terminal" evidence="3">
    <location>
        <begin position="625"/>
        <end position="720"/>
    </location>
</feature>
<reference evidence="6" key="2">
    <citation type="submission" date="2023-11" db="UniProtKB">
        <authorList>
            <consortium name="WormBaseParasite"/>
        </authorList>
    </citation>
    <scope>IDENTIFICATION</scope>
</reference>
<feature type="region of interest" description="Disordered" evidence="2">
    <location>
        <begin position="253"/>
        <end position="298"/>
    </location>
</feature>
<dbReference type="PANTHER" id="PTHR12072:SF5">
    <property type="entry name" value="CWF19-LIKE PROTEIN 2"/>
    <property type="match status" value="1"/>
</dbReference>
<dbReference type="SUPFAM" id="SSF54197">
    <property type="entry name" value="HIT-like"/>
    <property type="match status" value="1"/>
</dbReference>
<feature type="compositionally biased region" description="Basic and acidic residues" evidence="2">
    <location>
        <begin position="280"/>
        <end position="298"/>
    </location>
</feature>
<dbReference type="WBParaSite" id="TREG1_102460.1">
    <property type="protein sequence ID" value="TREG1_102460.1"/>
    <property type="gene ID" value="TREG1_102460"/>
</dbReference>
<organism evidence="5 6">
    <name type="scientific">Trichobilharzia regenti</name>
    <name type="common">Nasal bird schistosome</name>
    <dbReference type="NCBI Taxonomy" id="157069"/>
    <lineage>
        <taxon>Eukaryota</taxon>
        <taxon>Metazoa</taxon>
        <taxon>Spiralia</taxon>
        <taxon>Lophotrochozoa</taxon>
        <taxon>Platyhelminthes</taxon>
        <taxon>Trematoda</taxon>
        <taxon>Digenea</taxon>
        <taxon>Strigeidida</taxon>
        <taxon>Schistosomatoidea</taxon>
        <taxon>Schistosomatidae</taxon>
        <taxon>Trichobilharzia</taxon>
    </lineage>
</organism>
<feature type="compositionally biased region" description="Low complexity" evidence="2">
    <location>
        <begin position="262"/>
        <end position="279"/>
    </location>
</feature>
<dbReference type="GO" id="GO:0000398">
    <property type="term" value="P:mRNA splicing, via spliceosome"/>
    <property type="evidence" value="ECO:0007669"/>
    <property type="project" value="TreeGrafter"/>
</dbReference>
<comment type="similarity">
    <text evidence="1">Belongs to the CWF19 family.</text>
</comment>
<dbReference type="InterPro" id="IPR036265">
    <property type="entry name" value="HIT-like_sf"/>
</dbReference>
<dbReference type="AlphaFoldDB" id="A0AA85IPH9"/>
<dbReference type="GO" id="GO:0071014">
    <property type="term" value="C:post-mRNA release spliceosomal complex"/>
    <property type="evidence" value="ECO:0007669"/>
    <property type="project" value="TreeGrafter"/>
</dbReference>
<feature type="region of interest" description="Disordered" evidence="2">
    <location>
        <begin position="113"/>
        <end position="136"/>
    </location>
</feature>
<evidence type="ECO:0000259" key="3">
    <source>
        <dbReference type="Pfam" id="PF04676"/>
    </source>
</evidence>
<sequence>MRRGLKVRLHTVQKKAINNSVNDAQSRVIELTRLNDQGVEMPVHIQNLTGAPVSGNDKRLKLFKTHDSSGHRIAFFLDDNKNQEVTDMIREERLRSAGDMDVEFSKLAGKSSESEYDWKQPDINTQEQSKKESALEERSWITDVGSMDSFFDSFSSKSSRNKTKNVIQETSKANELNPYFKGGGSGLPTNETVSKSILSKENHSWLHKSFNRCAETSKETGVNLRDILLQRWDANTVDDMLRTFGDRYNECASGAKPRWRKSQSFNSLPSSSLPPSSCSKEGHSSERIEPLSRKDERFPVNSVDDQHKTFEERLVTNDDINSMAAKVMRAELESNPTKVAKLKANLDKLREAMRRGLKVRLHTVQKKAINNSVNDAQSRVIELTRLNDQGVEMPVHIQNLTGAPVSGNDKRLKLFKTHDSSGHRIAFFLDDNKNQEVTDMIREERLRSAGDMDVEFSKLAGKNVEDEYGDAFVKKRVHSEGEAIKCKQDAVSSYKRRMFAESRCSTCLERVPKYLIVSLGEKVFLSLPSHISMVRGYCLITPYEHIGSTTRLDEDAVKEIRNFKCQLTAMFDKHYNESGCVFIETATKSDGFRYHTQVECIPVPRNLYRSLPAYFKKALGEIGSEWDQNLRLITIKPGGYGAYGVIPPKFAYLAVEFGTVNGGFARILDEEHDISAYTGREIIAGALNKEPLLWRKPKPESYEHLREKVVAFESLWHPFDKWQDNYPNNLSNEIKSNYDNSLSNDEPEGPALPPGH</sequence>
<evidence type="ECO:0000259" key="4">
    <source>
        <dbReference type="Pfam" id="PF04677"/>
    </source>
</evidence>
<evidence type="ECO:0000313" key="5">
    <source>
        <dbReference type="Proteomes" id="UP000050795"/>
    </source>
</evidence>
<dbReference type="Proteomes" id="UP000050795">
    <property type="component" value="Unassembled WGS sequence"/>
</dbReference>
<keyword evidence="5" id="KW-1185">Reference proteome</keyword>
<dbReference type="PANTHER" id="PTHR12072">
    <property type="entry name" value="CWF19, CELL CYCLE CONTROL PROTEIN"/>
    <property type="match status" value="1"/>
</dbReference>
<dbReference type="InterPro" id="IPR040194">
    <property type="entry name" value="Cwf19-like"/>
</dbReference>
<feature type="domain" description="Cwf19-like C-terminal" evidence="4">
    <location>
        <begin position="495"/>
        <end position="616"/>
    </location>
</feature>
<reference evidence="5" key="1">
    <citation type="submission" date="2022-06" db="EMBL/GenBank/DDBJ databases">
        <authorList>
            <person name="Berger JAMES D."/>
            <person name="Berger JAMES D."/>
        </authorList>
    </citation>
    <scope>NUCLEOTIDE SEQUENCE [LARGE SCALE GENOMIC DNA]</scope>
</reference>
<proteinExistence type="inferred from homology"/>
<evidence type="ECO:0000256" key="2">
    <source>
        <dbReference type="SAM" id="MobiDB-lite"/>
    </source>
</evidence>
<dbReference type="InterPro" id="IPR006768">
    <property type="entry name" value="Cwf19-like_C_dom-1"/>
</dbReference>
<accession>A0AA85IPH9</accession>
<name>A0AA85IPH9_TRIRE</name>
<dbReference type="InterPro" id="IPR006767">
    <property type="entry name" value="Cwf19-like_C_dom-2"/>
</dbReference>
<protein>
    <recommendedName>
        <fullName evidence="7">CwfJ_C_1 domain-containing protein</fullName>
    </recommendedName>
</protein>
<evidence type="ECO:0008006" key="7">
    <source>
        <dbReference type="Google" id="ProtNLM"/>
    </source>
</evidence>
<evidence type="ECO:0000256" key="1">
    <source>
        <dbReference type="ARBA" id="ARBA00006795"/>
    </source>
</evidence>